<dbReference type="Pfam" id="PF14547">
    <property type="entry name" value="Hydrophob_seed"/>
    <property type="match status" value="1"/>
</dbReference>
<dbReference type="Gene3D" id="1.10.110.10">
    <property type="entry name" value="Plant lipid-transfer and hydrophobic proteins"/>
    <property type="match status" value="1"/>
</dbReference>
<reference evidence="4 5" key="1">
    <citation type="journal article" date="2014" name="Genome Biol.">
        <title>Transcriptome and methylome profiling reveals relics of genome dominance in the mesopolyploid Brassica oleracea.</title>
        <authorList>
            <person name="Parkin I.A."/>
            <person name="Koh C."/>
            <person name="Tang H."/>
            <person name="Robinson S.J."/>
            <person name="Kagale S."/>
            <person name="Clarke W.E."/>
            <person name="Town C.D."/>
            <person name="Nixon J."/>
            <person name="Krishnakumar V."/>
            <person name="Bidwell S.L."/>
            <person name="Denoeud F."/>
            <person name="Belcram H."/>
            <person name="Links M.G."/>
            <person name="Just J."/>
            <person name="Clarke C."/>
            <person name="Bender T."/>
            <person name="Huebert T."/>
            <person name="Mason A.S."/>
            <person name="Pires J.C."/>
            <person name="Barker G."/>
            <person name="Moore J."/>
            <person name="Walley P.G."/>
            <person name="Manoli S."/>
            <person name="Batley J."/>
            <person name="Edwards D."/>
            <person name="Nelson M.N."/>
            <person name="Wang X."/>
            <person name="Paterson A.H."/>
            <person name="King G."/>
            <person name="Bancroft I."/>
            <person name="Chalhoub B."/>
            <person name="Sharpe A.G."/>
        </authorList>
    </citation>
    <scope>NUCLEOTIDE SEQUENCE</scope>
    <source>
        <strain evidence="4 5">cv. TO1000</strain>
    </source>
</reference>
<evidence type="ECO:0000256" key="2">
    <source>
        <dbReference type="SAM" id="MobiDB-lite"/>
    </source>
</evidence>
<dbReference type="EnsemblPlants" id="Bo4g050970.1">
    <property type="protein sequence ID" value="Bo4g050970.1"/>
    <property type="gene ID" value="Bo4g050970"/>
</dbReference>
<dbReference type="InterPro" id="IPR004252">
    <property type="entry name" value="Probable_transposase_24"/>
</dbReference>
<feature type="region of interest" description="Disordered" evidence="2">
    <location>
        <begin position="340"/>
        <end position="366"/>
    </location>
</feature>
<keyword evidence="5" id="KW-1185">Reference proteome</keyword>
<dbReference type="InterPro" id="IPR051636">
    <property type="entry name" value="Plant_LTP/defense-related"/>
</dbReference>
<dbReference type="Pfam" id="PF03004">
    <property type="entry name" value="Transposase_24"/>
    <property type="match status" value="1"/>
</dbReference>
<protein>
    <recommendedName>
        <fullName evidence="3">Hydrophobic seed protein domain-containing protein</fullName>
    </recommendedName>
</protein>
<dbReference type="CDD" id="cd01958">
    <property type="entry name" value="HPS_like"/>
    <property type="match status" value="1"/>
</dbReference>
<evidence type="ECO:0000313" key="5">
    <source>
        <dbReference type="Proteomes" id="UP000032141"/>
    </source>
</evidence>
<evidence type="ECO:0000259" key="3">
    <source>
        <dbReference type="Pfam" id="PF14547"/>
    </source>
</evidence>
<feature type="compositionally biased region" description="Basic and acidic residues" evidence="2">
    <location>
        <begin position="14"/>
        <end position="25"/>
    </location>
</feature>
<dbReference type="Proteomes" id="UP000032141">
    <property type="component" value="Chromosome C4"/>
</dbReference>
<dbReference type="HOGENOM" id="CLU_757280_0_0_1"/>
<organism evidence="4 5">
    <name type="scientific">Brassica oleracea var. oleracea</name>
    <dbReference type="NCBI Taxonomy" id="109376"/>
    <lineage>
        <taxon>Eukaryota</taxon>
        <taxon>Viridiplantae</taxon>
        <taxon>Streptophyta</taxon>
        <taxon>Embryophyta</taxon>
        <taxon>Tracheophyta</taxon>
        <taxon>Spermatophyta</taxon>
        <taxon>Magnoliopsida</taxon>
        <taxon>eudicotyledons</taxon>
        <taxon>Gunneridae</taxon>
        <taxon>Pentapetalae</taxon>
        <taxon>rosids</taxon>
        <taxon>malvids</taxon>
        <taxon>Brassicales</taxon>
        <taxon>Brassicaceae</taxon>
        <taxon>Brassiceae</taxon>
        <taxon>Brassica</taxon>
    </lineage>
</organism>
<comment type="similarity">
    <text evidence="1">Belongs to the plant LTP family. PEARLI1 subfamily.</text>
</comment>
<dbReference type="InterPro" id="IPR036312">
    <property type="entry name" value="Bifun_inhib/LTP/seed_sf"/>
</dbReference>
<sequence>MTEKPIRHHLRPRFQREQQQRDRANTKSKRAGAISTKMKEREPTKNGRGEATFFLPTTEPPQPLPQLADGDSLKGLVDLEAAACLCTALKANVLGIKLNVPVSLSLLLNARPINASFQREGDERISERARDIHAPGGLYTDHAGKWVKVEFVEKAKIRLCNTVSDWKWHWSLGITERVKAEFVAKEKIRLCNTVSDWKDKWEIYGYEGKPTELTKDVWDGFIAYWKHLSSIKKANLASRRTKDKDGHLPMLHRTEQKPYAGIRLEAFEKTGVLPSLSELFKMTHATSDGVFVDPASEKLFQTVAGRIEEGQLRHTLRDDVMAMANPVMQRMLSERRAALGLPVRDPQEFDPTRQQRSNPTDYFEDM</sequence>
<evidence type="ECO:0000256" key="1">
    <source>
        <dbReference type="ARBA" id="ARBA00008965"/>
    </source>
</evidence>
<name>A0A0D3BT35_BRAOL</name>
<dbReference type="SUPFAM" id="SSF47699">
    <property type="entry name" value="Bifunctional inhibitor/lipid-transfer protein/seed storage 2S albumin"/>
    <property type="match status" value="1"/>
</dbReference>
<dbReference type="InterPro" id="IPR027923">
    <property type="entry name" value="Hydrophob_seed_dom"/>
</dbReference>
<accession>A0A0D3BT35</accession>
<evidence type="ECO:0000313" key="4">
    <source>
        <dbReference type="EnsemblPlants" id="Bo4g050970.1"/>
    </source>
</evidence>
<feature type="domain" description="Hydrophobic seed protein" evidence="3">
    <location>
        <begin position="73"/>
        <end position="109"/>
    </location>
</feature>
<feature type="compositionally biased region" description="Basic residues" evidence="2">
    <location>
        <begin position="1"/>
        <end position="13"/>
    </location>
</feature>
<reference evidence="4" key="2">
    <citation type="submission" date="2015-03" db="UniProtKB">
        <authorList>
            <consortium name="EnsemblPlants"/>
        </authorList>
    </citation>
    <scope>IDENTIFICATION</scope>
</reference>
<dbReference type="PANTHER" id="PTHR31731">
    <property type="match status" value="1"/>
</dbReference>
<dbReference type="AlphaFoldDB" id="A0A0D3BT35"/>
<feature type="region of interest" description="Disordered" evidence="2">
    <location>
        <begin position="1"/>
        <end position="48"/>
    </location>
</feature>
<proteinExistence type="inferred from homology"/>
<feature type="compositionally biased region" description="Basic and acidic residues" evidence="2">
    <location>
        <begin position="37"/>
        <end position="48"/>
    </location>
</feature>
<dbReference type="Gramene" id="Bo4g050970.1">
    <property type="protein sequence ID" value="Bo4g050970.1"/>
    <property type="gene ID" value="Bo4g050970"/>
</dbReference>